<organism evidence="3 4">
    <name type="scientific">Nocardioides seonyuensis</name>
    <dbReference type="NCBI Taxonomy" id="2518371"/>
    <lineage>
        <taxon>Bacteria</taxon>
        <taxon>Bacillati</taxon>
        <taxon>Actinomycetota</taxon>
        <taxon>Actinomycetes</taxon>
        <taxon>Propionibacteriales</taxon>
        <taxon>Nocardioidaceae</taxon>
        <taxon>Nocardioides</taxon>
    </lineage>
</organism>
<dbReference type="PANTHER" id="PTHR42942:SF1">
    <property type="entry name" value="ALKYLTRANSFERASE-LIKE PROTEIN 1"/>
    <property type="match status" value="1"/>
</dbReference>
<dbReference type="InterPro" id="IPR036217">
    <property type="entry name" value="MethylDNA_cys_MeTrfase_DNAb"/>
</dbReference>
<accession>A0A4V1BMH4</accession>
<keyword evidence="3" id="KW-0489">Methyltransferase</keyword>
<keyword evidence="4" id="KW-1185">Reference proteome</keyword>
<evidence type="ECO:0000256" key="1">
    <source>
        <dbReference type="ARBA" id="ARBA00022763"/>
    </source>
</evidence>
<evidence type="ECO:0000259" key="2">
    <source>
        <dbReference type="Pfam" id="PF01035"/>
    </source>
</evidence>
<dbReference type="KEGG" id="nsn:EXE58_13505"/>
<dbReference type="SUPFAM" id="SSF46767">
    <property type="entry name" value="Methylated DNA-protein cysteine methyltransferase, C-terminal domain"/>
    <property type="match status" value="1"/>
</dbReference>
<evidence type="ECO:0000313" key="3">
    <source>
        <dbReference type="EMBL" id="QBX56382.1"/>
    </source>
</evidence>
<dbReference type="InterPro" id="IPR052520">
    <property type="entry name" value="ATL_DNA_repair"/>
</dbReference>
<dbReference type="GO" id="GO:0032259">
    <property type="term" value="P:methylation"/>
    <property type="evidence" value="ECO:0007669"/>
    <property type="project" value="UniProtKB-KW"/>
</dbReference>
<dbReference type="AlphaFoldDB" id="A0A4V1BMH4"/>
<dbReference type="Pfam" id="PF01035">
    <property type="entry name" value="DNA_binding_1"/>
    <property type="match status" value="1"/>
</dbReference>
<dbReference type="CDD" id="cd06445">
    <property type="entry name" value="ATase"/>
    <property type="match status" value="1"/>
</dbReference>
<dbReference type="Proteomes" id="UP000294853">
    <property type="component" value="Chromosome"/>
</dbReference>
<evidence type="ECO:0000313" key="4">
    <source>
        <dbReference type="Proteomes" id="UP000294853"/>
    </source>
</evidence>
<sequence length="112" mass="11975">MGEDVYAELALRCAEQVPVGRVTTYGAIADAVGAVLGRGGPRQVGSVMSRHGSGVPWWRVIRASGRPADCHDGTALEHLHGENVPMRAPGVVDLERAFYQPVLDRADALLED</sequence>
<dbReference type="InterPro" id="IPR036388">
    <property type="entry name" value="WH-like_DNA-bd_sf"/>
</dbReference>
<gene>
    <name evidence="3" type="ORF">EXE58_13505</name>
</gene>
<dbReference type="EMBL" id="CP038436">
    <property type="protein sequence ID" value="QBX56382.1"/>
    <property type="molecule type" value="Genomic_DNA"/>
</dbReference>
<dbReference type="PANTHER" id="PTHR42942">
    <property type="entry name" value="6-O-METHYLGUANINE DNA METHYLTRANSFERASE"/>
    <property type="match status" value="1"/>
</dbReference>
<dbReference type="OrthoDB" id="9132167at2"/>
<proteinExistence type="predicted"/>
<name>A0A4V1BMH4_9ACTN</name>
<keyword evidence="1" id="KW-0227">DNA damage</keyword>
<dbReference type="Gene3D" id="1.10.10.10">
    <property type="entry name" value="Winged helix-like DNA-binding domain superfamily/Winged helix DNA-binding domain"/>
    <property type="match status" value="1"/>
</dbReference>
<keyword evidence="3" id="KW-0808">Transferase</keyword>
<protein>
    <submittedName>
        <fullName evidence="3">Cysteine methyltransferase</fullName>
    </submittedName>
</protein>
<dbReference type="InterPro" id="IPR014048">
    <property type="entry name" value="MethylDNA_cys_MeTrfase_DNA-bd"/>
</dbReference>
<dbReference type="RefSeq" id="WP_135268372.1">
    <property type="nucleotide sequence ID" value="NZ_CP038436.1"/>
</dbReference>
<reference evidence="3 4" key="1">
    <citation type="submission" date="2019-03" db="EMBL/GenBank/DDBJ databases">
        <title>Three New Species of Nocardioides, Nocardioides euryhalodurans sp. nov., Nocardioides seonyuensis sp. nov. and Nocardioides eburneoflavus sp. nov. Iolated from Soil.</title>
        <authorList>
            <person name="Roh S.G."/>
            <person name="Lee C."/>
            <person name="Kim M.-K."/>
            <person name="Kim S.B."/>
        </authorList>
    </citation>
    <scope>NUCLEOTIDE SEQUENCE [LARGE SCALE GENOMIC DNA]</scope>
    <source>
        <strain evidence="3 4">MMS17-SY207-3</strain>
    </source>
</reference>
<feature type="domain" description="Methylated-DNA-[protein]-cysteine S-methyltransferase DNA binding" evidence="2">
    <location>
        <begin position="11"/>
        <end position="74"/>
    </location>
</feature>
<dbReference type="GO" id="GO:0008168">
    <property type="term" value="F:methyltransferase activity"/>
    <property type="evidence" value="ECO:0007669"/>
    <property type="project" value="UniProtKB-KW"/>
</dbReference>
<dbReference type="GO" id="GO:0006281">
    <property type="term" value="P:DNA repair"/>
    <property type="evidence" value="ECO:0007669"/>
    <property type="project" value="InterPro"/>
</dbReference>